<dbReference type="OrthoDB" id="9800184at2"/>
<dbReference type="PANTHER" id="PTHR43762">
    <property type="entry name" value="L-GULONOLACTONE OXIDASE"/>
    <property type="match status" value="1"/>
</dbReference>
<comment type="caution">
    <text evidence="3">The sequence shown here is derived from an EMBL/GenBank/DDBJ whole genome shotgun (WGS) entry which is preliminary data.</text>
</comment>
<dbReference type="GO" id="GO:0016020">
    <property type="term" value="C:membrane"/>
    <property type="evidence" value="ECO:0007669"/>
    <property type="project" value="InterPro"/>
</dbReference>
<keyword evidence="1" id="KW-0560">Oxidoreductase</keyword>
<dbReference type="InterPro" id="IPR010031">
    <property type="entry name" value="FAD_lactone_oxidase-like"/>
</dbReference>
<dbReference type="Pfam" id="PF04030">
    <property type="entry name" value="ALO"/>
    <property type="match status" value="1"/>
</dbReference>
<dbReference type="SUPFAM" id="SSF56176">
    <property type="entry name" value="FAD-binding/transporter-associated domain-like"/>
    <property type="match status" value="1"/>
</dbReference>
<gene>
    <name evidence="3" type="ORF">E1293_01270</name>
</gene>
<feature type="domain" description="FAD-binding PCMH-type" evidence="2">
    <location>
        <begin position="51"/>
        <end position="218"/>
    </location>
</feature>
<dbReference type="GO" id="GO:0071949">
    <property type="term" value="F:FAD binding"/>
    <property type="evidence" value="ECO:0007669"/>
    <property type="project" value="InterPro"/>
</dbReference>
<dbReference type="AlphaFoldDB" id="A0A4R5BY92"/>
<dbReference type="PANTHER" id="PTHR43762:SF1">
    <property type="entry name" value="D-ARABINONO-1,4-LACTONE OXIDASE"/>
    <property type="match status" value="1"/>
</dbReference>
<dbReference type="InterPro" id="IPR016169">
    <property type="entry name" value="FAD-bd_PCMH_sub2"/>
</dbReference>
<evidence type="ECO:0000313" key="3">
    <source>
        <dbReference type="EMBL" id="TDD92171.1"/>
    </source>
</evidence>
<evidence type="ECO:0000259" key="2">
    <source>
        <dbReference type="PROSITE" id="PS51387"/>
    </source>
</evidence>
<evidence type="ECO:0000256" key="1">
    <source>
        <dbReference type="ARBA" id="ARBA00023002"/>
    </source>
</evidence>
<dbReference type="InterPro" id="IPR016167">
    <property type="entry name" value="FAD-bd_PCMH_sub1"/>
</dbReference>
<dbReference type="GO" id="GO:0080049">
    <property type="term" value="F:L-gulono-1,4-lactone dehydrogenase activity"/>
    <property type="evidence" value="ECO:0007669"/>
    <property type="project" value="TreeGrafter"/>
</dbReference>
<dbReference type="Gene3D" id="3.30.465.10">
    <property type="match status" value="1"/>
</dbReference>
<sequence length="456" mass="48315">MPGPPRIDGPEATVTPDLSGKVWINTQAAPLVPGRYGAVVDQRRTNWAGNVTYGAARVHRPESVDELRRIVAGSGRIRALGSGHSFSLVADTAGDLVSLDALPPVVEIDPARRSVTVAAGLRYADVAAVLHRNGLALPNMASLPHISVAGSCATATHGSGDTLRCLSAAVTALELVAPDGTLRHLHSGGDRREVFPGVVVALGALGVVTRVTLAVEPAFEVAQRVRVGVPLDEVAGRFDEIFGAAYSVSAFTDWRSGEAAVWLKCRTGWPAPGWSGGLGAAEAVHPVPGMDPASCTLQMGVAGPWHERLPHFRPESTPSAGQELQSEWFLPREAVGRAFEEVRGVAGKVAPVLHVSEVRTVRGDDLWLSPAYGRDTVTLHFTWHNDPGAVLPVVAELEERLVPLGARPHWGKVATMSAGDVIAGYERAEDFARVASEFDPDGKFRNAFVETLFPSG</sequence>
<dbReference type="PROSITE" id="PS51387">
    <property type="entry name" value="FAD_PCMH"/>
    <property type="match status" value="1"/>
</dbReference>
<dbReference type="InterPro" id="IPR036318">
    <property type="entry name" value="FAD-bd_PCMH-like_sf"/>
</dbReference>
<dbReference type="InterPro" id="IPR016166">
    <property type="entry name" value="FAD-bd_PCMH"/>
</dbReference>
<organism evidence="3 4">
    <name type="scientific">Actinomadura darangshiensis</name>
    <dbReference type="NCBI Taxonomy" id="705336"/>
    <lineage>
        <taxon>Bacteria</taxon>
        <taxon>Bacillati</taxon>
        <taxon>Actinomycetota</taxon>
        <taxon>Actinomycetes</taxon>
        <taxon>Streptosporangiales</taxon>
        <taxon>Thermomonosporaceae</taxon>
        <taxon>Actinomadura</taxon>
    </lineage>
</organism>
<protein>
    <submittedName>
        <fullName evidence="3">FAD-binding protein</fullName>
    </submittedName>
</protein>
<dbReference type="Proteomes" id="UP000295578">
    <property type="component" value="Unassembled WGS sequence"/>
</dbReference>
<dbReference type="PIRSF" id="PIRSF000136">
    <property type="entry name" value="LGO_GLO"/>
    <property type="match status" value="1"/>
</dbReference>
<dbReference type="Gene3D" id="3.30.43.10">
    <property type="entry name" value="Uridine Diphospho-n-acetylenolpyruvylglucosamine Reductase, domain 2"/>
    <property type="match status" value="1"/>
</dbReference>
<evidence type="ECO:0000313" key="4">
    <source>
        <dbReference type="Proteomes" id="UP000295578"/>
    </source>
</evidence>
<dbReference type="Pfam" id="PF01565">
    <property type="entry name" value="FAD_binding_4"/>
    <property type="match status" value="1"/>
</dbReference>
<dbReference type="Gene3D" id="1.10.45.10">
    <property type="entry name" value="Vanillyl-alcohol Oxidase, Chain A, domain 4"/>
    <property type="match status" value="1"/>
</dbReference>
<dbReference type="InterPro" id="IPR006094">
    <property type="entry name" value="Oxid_FAD_bind_N"/>
</dbReference>
<dbReference type="InterPro" id="IPR016171">
    <property type="entry name" value="Vanillyl_alc_oxidase_C-sub2"/>
</dbReference>
<reference evidence="3 4" key="1">
    <citation type="submission" date="2019-03" db="EMBL/GenBank/DDBJ databases">
        <title>Draft genome sequences of novel Actinobacteria.</title>
        <authorList>
            <person name="Sahin N."/>
            <person name="Ay H."/>
            <person name="Saygin H."/>
        </authorList>
    </citation>
    <scope>NUCLEOTIDE SEQUENCE [LARGE SCALE GENOMIC DNA]</scope>
    <source>
        <strain evidence="3 4">DSM 45941</strain>
    </source>
</reference>
<dbReference type="Gene3D" id="3.30.70.2530">
    <property type="match status" value="1"/>
</dbReference>
<dbReference type="GO" id="GO:0003885">
    <property type="term" value="F:D-arabinono-1,4-lactone oxidase activity"/>
    <property type="evidence" value="ECO:0007669"/>
    <property type="project" value="InterPro"/>
</dbReference>
<dbReference type="EMBL" id="SMKY01000003">
    <property type="protein sequence ID" value="TDD92171.1"/>
    <property type="molecule type" value="Genomic_DNA"/>
</dbReference>
<accession>A0A4R5BY92</accession>
<dbReference type="InterPro" id="IPR007173">
    <property type="entry name" value="ALO_C"/>
</dbReference>
<keyword evidence="4" id="KW-1185">Reference proteome</keyword>
<dbReference type="Gene3D" id="3.30.70.2520">
    <property type="match status" value="1"/>
</dbReference>
<name>A0A4R5BY92_9ACTN</name>
<proteinExistence type="predicted"/>